<gene>
    <name evidence="1" type="ORF">EVOR1521_LOCUS27483</name>
</gene>
<name>A0AA36JHL1_9DINO</name>
<protein>
    <submittedName>
        <fullName evidence="1">Uncharacterized protein</fullName>
    </submittedName>
</protein>
<sequence length="484" mass="55353">MLAQRDDFFESWLQVLEAIWRSANMPLLLLDSSPWPFRMTNISAILAEAEPRLSERPASPGQWASRSSTRAWVPMPKVPKAIRVWSLGLHATLAMEPESIWKLLSAGSWEISVEMVLARNYCNLGEMGRCTQNAAFAELLTKHVIPRAPALNKLNKFPHVAEADQLEREFRAIAEVDEGVRKADVLMCSEPPFFCQMFLGMGKTIFGYIGNPFGAYLLPGQPQEEFYQAFQTKLAVGMNSFACMSPYLAALIYWHSGIHVPVVRPLGLYTAASYMPSPLAKILVTKSIFVATDMALVLNDFVQALQELEEKARVPLKHFQSNATRFVRLEHLSDRSWANWARHRAAVFLPYDPQQMVFYELYSMAIPMLVPDDSLLPFFIRFGYTNLQEFRYQRPGWHVPPEELPDWGENAMPRELRWWSSLTDFALSPHLLRWRSIPELLWQVLRGADLEKISSGMRMESQVRLLHAADFWREAFNRASAALA</sequence>
<keyword evidence="2" id="KW-1185">Reference proteome</keyword>
<comment type="caution">
    <text evidence="1">The sequence shown here is derived from an EMBL/GenBank/DDBJ whole genome shotgun (WGS) entry which is preliminary data.</text>
</comment>
<reference evidence="1" key="1">
    <citation type="submission" date="2023-08" db="EMBL/GenBank/DDBJ databases">
        <authorList>
            <person name="Chen Y."/>
            <person name="Shah S."/>
            <person name="Dougan E. K."/>
            <person name="Thang M."/>
            <person name="Chan C."/>
        </authorList>
    </citation>
    <scope>NUCLEOTIDE SEQUENCE</scope>
</reference>
<proteinExistence type="predicted"/>
<evidence type="ECO:0000313" key="2">
    <source>
        <dbReference type="Proteomes" id="UP001178507"/>
    </source>
</evidence>
<dbReference type="EMBL" id="CAUJNA010003572">
    <property type="protein sequence ID" value="CAJ1405204.1"/>
    <property type="molecule type" value="Genomic_DNA"/>
</dbReference>
<dbReference type="AlphaFoldDB" id="A0AA36JHL1"/>
<evidence type="ECO:0000313" key="1">
    <source>
        <dbReference type="EMBL" id="CAJ1405204.1"/>
    </source>
</evidence>
<dbReference type="Proteomes" id="UP001178507">
    <property type="component" value="Unassembled WGS sequence"/>
</dbReference>
<accession>A0AA36JHL1</accession>
<organism evidence="1 2">
    <name type="scientific">Effrenium voratum</name>
    <dbReference type="NCBI Taxonomy" id="2562239"/>
    <lineage>
        <taxon>Eukaryota</taxon>
        <taxon>Sar</taxon>
        <taxon>Alveolata</taxon>
        <taxon>Dinophyceae</taxon>
        <taxon>Suessiales</taxon>
        <taxon>Symbiodiniaceae</taxon>
        <taxon>Effrenium</taxon>
    </lineage>
</organism>